<reference evidence="1" key="1">
    <citation type="submission" date="2018-02" db="EMBL/GenBank/DDBJ databases">
        <authorList>
            <person name="Cohen D.B."/>
            <person name="Kent A.D."/>
        </authorList>
    </citation>
    <scope>NUCLEOTIDE SEQUENCE</scope>
</reference>
<protein>
    <submittedName>
        <fullName evidence="1">Uncharacterized protein</fullName>
    </submittedName>
</protein>
<accession>A0A2N9J133</accession>
<dbReference type="AlphaFoldDB" id="A0A2N9J133"/>
<name>A0A2N9J133_FAGSY</name>
<evidence type="ECO:0000313" key="1">
    <source>
        <dbReference type="EMBL" id="SPD31256.1"/>
    </source>
</evidence>
<proteinExistence type="predicted"/>
<dbReference type="EMBL" id="OIVN01006352">
    <property type="protein sequence ID" value="SPD31256.1"/>
    <property type="molecule type" value="Genomic_DNA"/>
</dbReference>
<sequence>MAMACVSSTPSLTVHHHHPDDCGMQWLCDLCSGDRVGLGFGVGDGVGDL</sequence>
<organism evidence="1">
    <name type="scientific">Fagus sylvatica</name>
    <name type="common">Beechnut</name>
    <dbReference type="NCBI Taxonomy" id="28930"/>
    <lineage>
        <taxon>Eukaryota</taxon>
        <taxon>Viridiplantae</taxon>
        <taxon>Streptophyta</taxon>
        <taxon>Embryophyta</taxon>
        <taxon>Tracheophyta</taxon>
        <taxon>Spermatophyta</taxon>
        <taxon>Magnoliopsida</taxon>
        <taxon>eudicotyledons</taxon>
        <taxon>Gunneridae</taxon>
        <taxon>Pentapetalae</taxon>
        <taxon>rosids</taxon>
        <taxon>fabids</taxon>
        <taxon>Fagales</taxon>
        <taxon>Fagaceae</taxon>
        <taxon>Fagus</taxon>
    </lineage>
</organism>
<gene>
    <name evidence="1" type="ORF">FSB_LOCUS59138</name>
</gene>